<gene>
    <name evidence="1" type="ORF">QTG54_011573</name>
</gene>
<comment type="caution">
    <text evidence="1">The sequence shown here is derived from an EMBL/GenBank/DDBJ whole genome shotgun (WGS) entry which is preliminary data.</text>
</comment>
<evidence type="ECO:0000313" key="2">
    <source>
        <dbReference type="Proteomes" id="UP001224775"/>
    </source>
</evidence>
<dbReference type="Pfam" id="PF13306">
    <property type="entry name" value="LRR_5"/>
    <property type="match status" value="1"/>
</dbReference>
<dbReference type="SUPFAM" id="SSF52058">
    <property type="entry name" value="L domain-like"/>
    <property type="match status" value="1"/>
</dbReference>
<dbReference type="Proteomes" id="UP001224775">
    <property type="component" value="Unassembled WGS sequence"/>
</dbReference>
<dbReference type="PANTHER" id="PTHR45661:SF3">
    <property type="entry name" value="IG-LIKE DOMAIN-CONTAINING PROTEIN"/>
    <property type="match status" value="1"/>
</dbReference>
<accession>A0AAD9D852</accession>
<sequence length="341" mass="38555">MAADGDHIRRFNYNYTGVDDEVPRDATHVTVDASVAVIRRDTFDGHPNIVEVICDENVKKVEEYALACFPCLRRVVMLGVEVVEYRAFDSCEALTHVECGKLEVIKFQAFGNCTSLGNIDLPSARIVEGNAFNYCRTLTDVTFGSELERIEEAAFYDCPSLERITIPLKDGIIAAAILFIGCDNLKQVDLVEGQIHETIAALQLEEWRNDMNEEIDSINQILPTASAGRWGHVVGDKARVIRAWIRSVLGKIIHYKAQHQRLLDEAATSLQLALPRDIVMNNVLPFLELSSYAFELEDEEEEEESNDGNGRREIGINWHWRSFNCCWIPCCRIWIPCKGGF</sequence>
<proteinExistence type="predicted"/>
<dbReference type="Gene3D" id="3.80.10.10">
    <property type="entry name" value="Ribonuclease Inhibitor"/>
    <property type="match status" value="1"/>
</dbReference>
<evidence type="ECO:0000313" key="1">
    <source>
        <dbReference type="EMBL" id="KAK1737801.1"/>
    </source>
</evidence>
<dbReference type="PANTHER" id="PTHR45661">
    <property type="entry name" value="SURFACE ANTIGEN"/>
    <property type="match status" value="1"/>
</dbReference>
<dbReference type="AlphaFoldDB" id="A0AAD9D852"/>
<dbReference type="InterPro" id="IPR032675">
    <property type="entry name" value="LRR_dom_sf"/>
</dbReference>
<reference evidence="1" key="1">
    <citation type="submission" date="2023-06" db="EMBL/GenBank/DDBJ databases">
        <title>Survivors Of The Sea: Transcriptome response of Skeletonema marinoi to long-term dormancy.</title>
        <authorList>
            <person name="Pinder M.I.M."/>
            <person name="Kourtchenko O."/>
            <person name="Robertson E.K."/>
            <person name="Larsson T."/>
            <person name="Maumus F."/>
            <person name="Osuna-Cruz C.M."/>
            <person name="Vancaester E."/>
            <person name="Stenow R."/>
            <person name="Vandepoele K."/>
            <person name="Ploug H."/>
            <person name="Bruchert V."/>
            <person name="Godhe A."/>
            <person name="Topel M."/>
        </authorList>
    </citation>
    <scope>NUCLEOTIDE SEQUENCE</scope>
    <source>
        <strain evidence="1">R05AC</strain>
    </source>
</reference>
<dbReference type="InterPro" id="IPR026906">
    <property type="entry name" value="LRR_5"/>
</dbReference>
<protein>
    <recommendedName>
        <fullName evidence="3">Leucine-rich repeat domain-containing protein</fullName>
    </recommendedName>
</protein>
<dbReference type="EMBL" id="JATAAI010000023">
    <property type="protein sequence ID" value="KAK1737801.1"/>
    <property type="molecule type" value="Genomic_DNA"/>
</dbReference>
<name>A0AAD9D852_9STRA</name>
<dbReference type="InterPro" id="IPR053139">
    <property type="entry name" value="Surface_bspA-like"/>
</dbReference>
<organism evidence="1 2">
    <name type="scientific">Skeletonema marinoi</name>
    <dbReference type="NCBI Taxonomy" id="267567"/>
    <lineage>
        <taxon>Eukaryota</taxon>
        <taxon>Sar</taxon>
        <taxon>Stramenopiles</taxon>
        <taxon>Ochrophyta</taxon>
        <taxon>Bacillariophyta</taxon>
        <taxon>Coscinodiscophyceae</taxon>
        <taxon>Thalassiosirophycidae</taxon>
        <taxon>Thalassiosirales</taxon>
        <taxon>Skeletonemataceae</taxon>
        <taxon>Skeletonema</taxon>
        <taxon>Skeletonema marinoi-dohrnii complex</taxon>
    </lineage>
</organism>
<keyword evidence="2" id="KW-1185">Reference proteome</keyword>
<evidence type="ECO:0008006" key="3">
    <source>
        <dbReference type="Google" id="ProtNLM"/>
    </source>
</evidence>